<comment type="caution">
    <text evidence="4">The sequence shown here is derived from an EMBL/GenBank/DDBJ whole genome shotgun (WGS) entry which is preliminary data.</text>
</comment>
<dbReference type="Pfam" id="PF18917">
    <property type="entry name" value="LiaI-LiaF-like_TM1"/>
    <property type="match status" value="1"/>
</dbReference>
<keyword evidence="1" id="KW-0472">Membrane</keyword>
<feature type="domain" description="Cell wall-active antibiotics response LiaF-like C-terminal" evidence="2">
    <location>
        <begin position="126"/>
        <end position="236"/>
    </location>
</feature>
<evidence type="ECO:0000259" key="2">
    <source>
        <dbReference type="Pfam" id="PF09922"/>
    </source>
</evidence>
<sequence>MKHFPTGQFLVAMSFVALGIFLLFINIGIISMEMTEAFVFFYPFLLLLLGGKYVVDAILPSTKRNKLFQGILLLTLGSLLVMDRFQIINFSLWSIWKLWPLVFVLIGIKLLGKFRHNQGFSLVRSHSFKKANWKVEAIHDWSFVCDYDFDFSTTFIPEEETVINLSGFVGDISILIPEDIPFKVEGSAHVLSAKIDKHNQDTVGRGHGINYSTVDFEDSLQRLVFQLDFSVLDVRVDRI</sequence>
<gene>
    <name evidence="4" type="ORF">AB986_15110</name>
</gene>
<dbReference type="STRING" id="157733.AB986_15110"/>
<name>A0A0J6CVL4_9BACL</name>
<organism evidence="4 5">
    <name type="scientific">Guptibacillus hwajinpoensis</name>
    <dbReference type="NCBI Taxonomy" id="208199"/>
    <lineage>
        <taxon>Bacteria</taxon>
        <taxon>Bacillati</taxon>
        <taxon>Bacillota</taxon>
        <taxon>Bacilli</taxon>
        <taxon>Bacillales</taxon>
        <taxon>Guptibacillaceae</taxon>
        <taxon>Guptibacillus</taxon>
    </lineage>
</organism>
<evidence type="ECO:0008006" key="6">
    <source>
        <dbReference type="Google" id="ProtNLM"/>
    </source>
</evidence>
<evidence type="ECO:0000313" key="4">
    <source>
        <dbReference type="EMBL" id="KMM37198.1"/>
    </source>
</evidence>
<feature type="transmembrane region" description="Helical" evidence="1">
    <location>
        <begin position="9"/>
        <end position="31"/>
    </location>
</feature>
<dbReference type="Pfam" id="PF09922">
    <property type="entry name" value="LiaF-like_C"/>
    <property type="match status" value="1"/>
</dbReference>
<protein>
    <recommendedName>
        <fullName evidence="6">Cell wall-active antibiotics response LiaF-like C-terminal domain-containing protein</fullName>
    </recommendedName>
</protein>
<feature type="domain" description="LiaI-LiaF-like transmembrane region" evidence="3">
    <location>
        <begin position="67"/>
        <end position="111"/>
    </location>
</feature>
<dbReference type="EMBL" id="LELK01000004">
    <property type="protein sequence ID" value="KMM37198.1"/>
    <property type="molecule type" value="Genomic_DNA"/>
</dbReference>
<keyword evidence="1" id="KW-1133">Transmembrane helix</keyword>
<dbReference type="InterPro" id="IPR024425">
    <property type="entry name" value="LiaF-like_C"/>
</dbReference>
<evidence type="ECO:0000259" key="3">
    <source>
        <dbReference type="Pfam" id="PF18917"/>
    </source>
</evidence>
<proteinExistence type="predicted"/>
<dbReference type="AlphaFoldDB" id="A0A0J6CVL4"/>
<evidence type="ECO:0000313" key="5">
    <source>
        <dbReference type="Proteomes" id="UP000035996"/>
    </source>
</evidence>
<dbReference type="Proteomes" id="UP000035996">
    <property type="component" value="Unassembled WGS sequence"/>
</dbReference>
<accession>A0A0J6CVL4</accession>
<feature type="transmembrane region" description="Helical" evidence="1">
    <location>
        <begin position="37"/>
        <end position="55"/>
    </location>
</feature>
<keyword evidence="5" id="KW-1185">Reference proteome</keyword>
<dbReference type="OrthoDB" id="1953204at2"/>
<dbReference type="InterPro" id="IPR043726">
    <property type="entry name" value="LiaI-LiaF-like_TM1"/>
</dbReference>
<reference evidence="4" key="1">
    <citation type="submission" date="2015-06" db="EMBL/GenBank/DDBJ databases">
        <authorList>
            <person name="Liu B."/>
            <person name="Wang J."/>
            <person name="Zhu Y."/>
            <person name="Liu G."/>
            <person name="Chen Q."/>
            <person name="Zheng C."/>
            <person name="Che J."/>
            <person name="Ge C."/>
            <person name="Shi H."/>
            <person name="Pan Z."/>
            <person name="Liu X."/>
        </authorList>
    </citation>
    <scope>NUCLEOTIDE SEQUENCE [LARGE SCALE GENOMIC DNA]</scope>
    <source>
        <strain evidence="4">DSM 16346</strain>
    </source>
</reference>
<dbReference type="RefSeq" id="WP_048312049.1">
    <property type="nucleotide sequence ID" value="NZ_CP119526.1"/>
</dbReference>
<feature type="transmembrane region" description="Helical" evidence="1">
    <location>
        <begin position="93"/>
        <end position="112"/>
    </location>
</feature>
<keyword evidence="1" id="KW-0812">Transmembrane</keyword>
<evidence type="ECO:0000256" key="1">
    <source>
        <dbReference type="SAM" id="Phobius"/>
    </source>
</evidence>